<comment type="caution">
    <text evidence="1">The sequence shown here is derived from an EMBL/GenBank/DDBJ whole genome shotgun (WGS) entry which is preliminary data.</text>
</comment>
<dbReference type="RefSeq" id="WP_020511773.1">
    <property type="nucleotide sequence ID" value="NZ_JBIAZU010000003.1"/>
</dbReference>
<reference evidence="1 2" key="1">
    <citation type="submission" date="2024-10" db="EMBL/GenBank/DDBJ databases">
        <title>The Natural Products Discovery Center: Release of the First 8490 Sequenced Strains for Exploring Actinobacteria Biosynthetic Diversity.</title>
        <authorList>
            <person name="Kalkreuter E."/>
            <person name="Kautsar S.A."/>
            <person name="Yang D."/>
            <person name="Bader C.D."/>
            <person name="Teijaro C.N."/>
            <person name="Fluegel L."/>
            <person name="Davis C.M."/>
            <person name="Simpson J.R."/>
            <person name="Lauterbach L."/>
            <person name="Steele A.D."/>
            <person name="Gui C."/>
            <person name="Meng S."/>
            <person name="Li G."/>
            <person name="Viehrig K."/>
            <person name="Ye F."/>
            <person name="Su P."/>
            <person name="Kiefer A.F."/>
            <person name="Nichols A."/>
            <person name="Cepeda A.J."/>
            <person name="Yan W."/>
            <person name="Fan B."/>
            <person name="Jiang Y."/>
            <person name="Adhikari A."/>
            <person name="Zheng C.-J."/>
            <person name="Schuster L."/>
            <person name="Cowan T.M."/>
            <person name="Smanski M.J."/>
            <person name="Chevrette M.G."/>
            <person name="De Carvalho L.P.S."/>
            <person name="Shen B."/>
        </authorList>
    </citation>
    <scope>NUCLEOTIDE SEQUENCE [LARGE SCALE GENOMIC DNA]</scope>
    <source>
        <strain evidence="1 2">NPDC000087</strain>
    </source>
</reference>
<evidence type="ECO:0000313" key="2">
    <source>
        <dbReference type="Proteomes" id="UP001602245"/>
    </source>
</evidence>
<gene>
    <name evidence="1" type="ORF">ACFY35_20920</name>
</gene>
<proteinExistence type="predicted"/>
<dbReference type="Proteomes" id="UP001602245">
    <property type="component" value="Unassembled WGS sequence"/>
</dbReference>
<keyword evidence="2" id="KW-1185">Reference proteome</keyword>
<organism evidence="1 2">
    <name type="scientific">Paractinoplanes globisporus</name>
    <dbReference type="NCBI Taxonomy" id="113565"/>
    <lineage>
        <taxon>Bacteria</taxon>
        <taxon>Bacillati</taxon>
        <taxon>Actinomycetota</taxon>
        <taxon>Actinomycetes</taxon>
        <taxon>Micromonosporales</taxon>
        <taxon>Micromonosporaceae</taxon>
        <taxon>Paractinoplanes</taxon>
    </lineage>
</organism>
<name>A0ABW6WF25_9ACTN</name>
<sequence>MAVPAGEPPINFRAHEIRAANLAGARDDFEQMLRELVGAWYQGARLIAANPGDWGIDVVVGDLAGQIVIWQAKYFMPVVTVAQQDQIRDSFASAMKAAAKHGHRVRRWILCVPASMDAPMDKWWSTWKKKSESDFDVEIELWHEGELRQRLISPDAADVRRHYYDPYRPAAHAKLDRPGIVKVDPDTLTELETTLFVRQLREADYQQVSSAKLEFFNAELLAREIVDKDVPGEVAALVEADATVHGIWEATFNEVSELHPAATKLPGLHASVMKQIRGMGEAWPSDLRSTPVHRCGMMHRIVEDSRAGWVPHWEEVASTHRGDQPVKTAVPVPRAADAESAEVLT</sequence>
<protein>
    <recommendedName>
        <fullName evidence="3">Restriction endonuclease type IV Mrr domain-containing protein</fullName>
    </recommendedName>
</protein>
<evidence type="ECO:0008006" key="3">
    <source>
        <dbReference type="Google" id="ProtNLM"/>
    </source>
</evidence>
<dbReference type="EMBL" id="JBIAZU010000003">
    <property type="protein sequence ID" value="MFF5291911.1"/>
    <property type="molecule type" value="Genomic_DNA"/>
</dbReference>
<accession>A0ABW6WF25</accession>
<evidence type="ECO:0000313" key="1">
    <source>
        <dbReference type="EMBL" id="MFF5291911.1"/>
    </source>
</evidence>